<keyword evidence="3" id="KW-1185">Reference proteome</keyword>
<name>A0A398BB41_9BACI</name>
<dbReference type="OrthoDB" id="9764088at2"/>
<gene>
    <name evidence="2" type="ORF">D1970_05825</name>
</gene>
<dbReference type="Gene3D" id="3.60.60.10">
    <property type="entry name" value="Penicillin V Acylase, Chain A"/>
    <property type="match status" value="1"/>
</dbReference>
<feature type="domain" description="Peptidase C45 hydrolase" evidence="1">
    <location>
        <begin position="65"/>
        <end position="145"/>
    </location>
</feature>
<evidence type="ECO:0000313" key="2">
    <source>
        <dbReference type="EMBL" id="RID86774.1"/>
    </source>
</evidence>
<organism evidence="2 3">
    <name type="scientific">Mesobacillus zeae</name>
    <dbReference type="NCBI Taxonomy" id="1917180"/>
    <lineage>
        <taxon>Bacteria</taxon>
        <taxon>Bacillati</taxon>
        <taxon>Bacillota</taxon>
        <taxon>Bacilli</taxon>
        <taxon>Bacillales</taxon>
        <taxon>Bacillaceae</taxon>
        <taxon>Mesobacillus</taxon>
    </lineage>
</organism>
<evidence type="ECO:0000313" key="3">
    <source>
        <dbReference type="Proteomes" id="UP000265816"/>
    </source>
</evidence>
<accession>A0A398BB41</accession>
<protein>
    <recommendedName>
        <fullName evidence="1">Peptidase C45 hydrolase domain-containing protein</fullName>
    </recommendedName>
</protein>
<proteinExistence type="predicted"/>
<sequence>MKKAADDYREYLQGKDPSQLQQIKALASIADVRTEDLLAFNALEEKVVGDGCTTVIATGKAVKGDKAFYHKNKDASRGYQQVVLQVEPEKGNKFIGVTSAGSTGLAMGINEHGVSVGNNVLYTWDTGKGYGNLTVIRMALEDAESAS</sequence>
<dbReference type="AlphaFoldDB" id="A0A398BB41"/>
<comment type="caution">
    <text evidence="2">The sequence shown here is derived from an EMBL/GenBank/DDBJ whole genome shotgun (WGS) entry which is preliminary data.</text>
</comment>
<reference evidence="2 3" key="1">
    <citation type="submission" date="2018-08" db="EMBL/GenBank/DDBJ databases">
        <title>Bacillus jemisoniae sp. nov., Bacillus chryseoplanitiae sp. nov., Bacillus resnikiae sp. nov., and Bacillus frankliniae sp. nov., isolated from Viking spacecraft and associated surfaces.</title>
        <authorList>
            <person name="Seuylemezian A."/>
            <person name="Vaishampayan P."/>
        </authorList>
    </citation>
    <scope>NUCLEOTIDE SEQUENCE [LARGE SCALE GENOMIC DNA]</scope>
    <source>
        <strain evidence="2 3">JJ-247</strain>
    </source>
</reference>
<dbReference type="Proteomes" id="UP000265816">
    <property type="component" value="Unassembled WGS sequence"/>
</dbReference>
<evidence type="ECO:0000259" key="1">
    <source>
        <dbReference type="Pfam" id="PF03417"/>
    </source>
</evidence>
<dbReference type="EMBL" id="QWVT01000011">
    <property type="protein sequence ID" value="RID86774.1"/>
    <property type="molecule type" value="Genomic_DNA"/>
</dbReference>
<dbReference type="InterPro" id="IPR005079">
    <property type="entry name" value="Peptidase_C45_hydrolase"/>
</dbReference>
<dbReference type="Pfam" id="PF03417">
    <property type="entry name" value="AAT"/>
    <property type="match status" value="1"/>
</dbReference>